<evidence type="ECO:0000259" key="1">
    <source>
        <dbReference type="Pfam" id="PF01869"/>
    </source>
</evidence>
<dbReference type="RefSeq" id="WP_141923987.1">
    <property type="nucleotide sequence ID" value="NZ_VFQC01000001.1"/>
</dbReference>
<protein>
    <submittedName>
        <fullName evidence="2">N-acetylglucosamine kinase-like BadF-type ATPase</fullName>
    </submittedName>
</protein>
<dbReference type="InterPro" id="IPR002731">
    <property type="entry name" value="ATPase_BadF"/>
</dbReference>
<dbReference type="SUPFAM" id="SSF53067">
    <property type="entry name" value="Actin-like ATPase domain"/>
    <property type="match status" value="2"/>
</dbReference>
<proteinExistence type="predicted"/>
<evidence type="ECO:0000313" key="2">
    <source>
        <dbReference type="EMBL" id="TQN32509.1"/>
    </source>
</evidence>
<keyword evidence="2" id="KW-0808">Transferase</keyword>
<dbReference type="Gene3D" id="3.30.420.40">
    <property type="match status" value="2"/>
</dbReference>
<keyword evidence="3" id="KW-1185">Reference proteome</keyword>
<feature type="domain" description="ATPase BadF/BadG/BcrA/BcrD type" evidence="1">
    <location>
        <begin position="7"/>
        <end position="293"/>
    </location>
</feature>
<dbReference type="InterPro" id="IPR052519">
    <property type="entry name" value="Euk-type_GlcNAc_Kinase"/>
</dbReference>
<name>A0A543NL21_9ACTN</name>
<organism evidence="2 3">
    <name type="scientific">Haloactinospora alba</name>
    <dbReference type="NCBI Taxonomy" id="405555"/>
    <lineage>
        <taxon>Bacteria</taxon>
        <taxon>Bacillati</taxon>
        <taxon>Actinomycetota</taxon>
        <taxon>Actinomycetes</taxon>
        <taxon>Streptosporangiales</taxon>
        <taxon>Nocardiopsidaceae</taxon>
        <taxon>Haloactinospora</taxon>
    </lineage>
</organism>
<gene>
    <name evidence="2" type="ORF">FHX37_2472</name>
</gene>
<dbReference type="AlphaFoldDB" id="A0A543NL21"/>
<evidence type="ECO:0000313" key="3">
    <source>
        <dbReference type="Proteomes" id="UP000317422"/>
    </source>
</evidence>
<keyword evidence="2" id="KW-0418">Kinase</keyword>
<dbReference type="Pfam" id="PF01869">
    <property type="entry name" value="BcrAD_BadFG"/>
    <property type="match status" value="1"/>
</dbReference>
<dbReference type="InterPro" id="IPR043129">
    <property type="entry name" value="ATPase_NBD"/>
</dbReference>
<dbReference type="EMBL" id="VFQC01000001">
    <property type="protein sequence ID" value="TQN32509.1"/>
    <property type="molecule type" value="Genomic_DNA"/>
</dbReference>
<dbReference type="GO" id="GO:0016301">
    <property type="term" value="F:kinase activity"/>
    <property type="evidence" value="ECO:0007669"/>
    <property type="project" value="UniProtKB-KW"/>
</dbReference>
<sequence>MTEQVAIGVDAGGTSTRCAVAALDGRVLATGRAGGANQFSSSDPSEAFETALRSALEASGDVAVRGGVFGVAGASAAGHETALRTVSQAWRALELPGQPYVTDDVATAFASGSTAAEGTVLGSGTGAFAAYVRGGEVVHRCDGYGWLLGDEGSAVWIALAALRSVLADIDGRGRSTRLRDRVAATLGIVPGDAQEIIRAVHQRPPAELGVLAPEVACAAAGGDSVASDIVTDAAGRLLTNIAAVAPEPMGASPVVCAGSLLASGPVADQVHAGLWERHGVVPRTASEGVLGAAGMALRAAGASPEAHTALLESTERVPD</sequence>
<dbReference type="PANTHER" id="PTHR43190:SF3">
    <property type="entry name" value="N-ACETYL-D-GLUCOSAMINE KINASE"/>
    <property type="match status" value="1"/>
</dbReference>
<accession>A0A543NL21</accession>
<reference evidence="2 3" key="1">
    <citation type="submission" date="2019-06" db="EMBL/GenBank/DDBJ databases">
        <title>Sequencing the genomes of 1000 actinobacteria strains.</title>
        <authorList>
            <person name="Klenk H.-P."/>
        </authorList>
    </citation>
    <scope>NUCLEOTIDE SEQUENCE [LARGE SCALE GENOMIC DNA]</scope>
    <source>
        <strain evidence="2 3">DSM 45015</strain>
    </source>
</reference>
<dbReference type="PANTHER" id="PTHR43190">
    <property type="entry name" value="N-ACETYL-D-GLUCOSAMINE KINASE"/>
    <property type="match status" value="1"/>
</dbReference>
<dbReference type="OrthoDB" id="8701357at2"/>
<dbReference type="Proteomes" id="UP000317422">
    <property type="component" value="Unassembled WGS sequence"/>
</dbReference>
<comment type="caution">
    <text evidence="2">The sequence shown here is derived from an EMBL/GenBank/DDBJ whole genome shotgun (WGS) entry which is preliminary data.</text>
</comment>